<dbReference type="EMBL" id="SDMP01000007">
    <property type="protein sequence ID" value="RYR48216.1"/>
    <property type="molecule type" value="Genomic_DNA"/>
</dbReference>
<feature type="compositionally biased region" description="Basic residues" evidence="1">
    <location>
        <begin position="288"/>
        <end position="303"/>
    </location>
</feature>
<feature type="region of interest" description="Disordered" evidence="1">
    <location>
        <begin position="1"/>
        <end position="24"/>
    </location>
</feature>
<accession>A0A445CBA8</accession>
<dbReference type="AlphaFoldDB" id="A0A445CBA8"/>
<evidence type="ECO:0000313" key="2">
    <source>
        <dbReference type="EMBL" id="RYR48216.1"/>
    </source>
</evidence>
<keyword evidence="3" id="KW-1185">Reference proteome</keyword>
<dbReference type="Proteomes" id="UP000289738">
    <property type="component" value="Chromosome A07"/>
</dbReference>
<organism evidence="2 3">
    <name type="scientific">Arachis hypogaea</name>
    <name type="common">Peanut</name>
    <dbReference type="NCBI Taxonomy" id="3818"/>
    <lineage>
        <taxon>Eukaryota</taxon>
        <taxon>Viridiplantae</taxon>
        <taxon>Streptophyta</taxon>
        <taxon>Embryophyta</taxon>
        <taxon>Tracheophyta</taxon>
        <taxon>Spermatophyta</taxon>
        <taxon>Magnoliopsida</taxon>
        <taxon>eudicotyledons</taxon>
        <taxon>Gunneridae</taxon>
        <taxon>Pentapetalae</taxon>
        <taxon>rosids</taxon>
        <taxon>fabids</taxon>
        <taxon>Fabales</taxon>
        <taxon>Fabaceae</taxon>
        <taxon>Papilionoideae</taxon>
        <taxon>50 kb inversion clade</taxon>
        <taxon>dalbergioids sensu lato</taxon>
        <taxon>Dalbergieae</taxon>
        <taxon>Pterocarpus clade</taxon>
        <taxon>Arachis</taxon>
    </lineage>
</organism>
<evidence type="ECO:0000256" key="1">
    <source>
        <dbReference type="SAM" id="MobiDB-lite"/>
    </source>
</evidence>
<comment type="caution">
    <text evidence="2">The sequence shown here is derived from an EMBL/GenBank/DDBJ whole genome shotgun (WGS) entry which is preliminary data.</text>
</comment>
<evidence type="ECO:0000313" key="3">
    <source>
        <dbReference type="Proteomes" id="UP000289738"/>
    </source>
</evidence>
<feature type="region of interest" description="Disordered" evidence="1">
    <location>
        <begin position="271"/>
        <end position="306"/>
    </location>
</feature>
<sequence length="362" mass="40285">MADEVSNVNGVSATNDSAPVNGQPSDVVSLSEWVVVNESVAARNNGRNTRPCGNPPLIQPQVIVGWPPYGLPPGYTPPVSGFVPPIRNRKHPQLIPRGQNTDDVLARLCANQIPVMGLGFYMRRKLLNMHIPDLAHLAERVWQSKPFSRKEKVSYVAMKSSDEEFNLEAEVDLAELRKGPPYLKDRDVSLCPRCNTVFDAEAAAIFEKERMKKELAHREEQARQKQPIRLMEGQSSGGPQKVLLRLSTVLKPLAYSGFEIVKSFRIQTRNPQWGHRGPPRGRYPFFHGRARGYPRGRGRRGRQPSKMFPVDKVKGATPSVHFRIVFSTDGETYPKGVPSPVKLDKGKAVVIASDGDKDKVVG</sequence>
<gene>
    <name evidence="2" type="ORF">Ahy_A07g034224</name>
</gene>
<protein>
    <submittedName>
        <fullName evidence="2">Uncharacterized protein</fullName>
    </submittedName>
</protein>
<proteinExistence type="predicted"/>
<name>A0A445CBA8_ARAHY</name>
<reference evidence="2 3" key="1">
    <citation type="submission" date="2019-01" db="EMBL/GenBank/DDBJ databases">
        <title>Sequencing of cultivated peanut Arachis hypogaea provides insights into genome evolution and oil improvement.</title>
        <authorList>
            <person name="Chen X."/>
        </authorList>
    </citation>
    <scope>NUCLEOTIDE SEQUENCE [LARGE SCALE GENOMIC DNA]</scope>
    <source>
        <strain evidence="3">cv. Fuhuasheng</strain>
        <tissue evidence="2">Leaves</tissue>
    </source>
</reference>